<accession>A0AAV4MH77</accession>
<dbReference type="AlphaFoldDB" id="A0AAV4MH77"/>
<name>A0AAV4MH77_CAEEX</name>
<gene>
    <name evidence="1" type="ORF">CEXT_61451</name>
</gene>
<comment type="caution">
    <text evidence="1">The sequence shown here is derived from an EMBL/GenBank/DDBJ whole genome shotgun (WGS) entry which is preliminary data.</text>
</comment>
<evidence type="ECO:0000313" key="1">
    <source>
        <dbReference type="EMBL" id="GIX71693.1"/>
    </source>
</evidence>
<reference evidence="1 2" key="1">
    <citation type="submission" date="2021-06" db="EMBL/GenBank/DDBJ databases">
        <title>Caerostris extrusa draft genome.</title>
        <authorList>
            <person name="Kono N."/>
            <person name="Arakawa K."/>
        </authorList>
    </citation>
    <scope>NUCLEOTIDE SEQUENCE [LARGE SCALE GENOMIC DNA]</scope>
</reference>
<evidence type="ECO:0000313" key="2">
    <source>
        <dbReference type="Proteomes" id="UP001054945"/>
    </source>
</evidence>
<dbReference type="EMBL" id="BPLR01019778">
    <property type="protein sequence ID" value="GIX71693.1"/>
    <property type="molecule type" value="Genomic_DNA"/>
</dbReference>
<dbReference type="Proteomes" id="UP001054945">
    <property type="component" value="Unassembled WGS sequence"/>
</dbReference>
<organism evidence="1 2">
    <name type="scientific">Caerostris extrusa</name>
    <name type="common">Bark spider</name>
    <name type="synonym">Caerostris bankana</name>
    <dbReference type="NCBI Taxonomy" id="172846"/>
    <lineage>
        <taxon>Eukaryota</taxon>
        <taxon>Metazoa</taxon>
        <taxon>Ecdysozoa</taxon>
        <taxon>Arthropoda</taxon>
        <taxon>Chelicerata</taxon>
        <taxon>Arachnida</taxon>
        <taxon>Araneae</taxon>
        <taxon>Araneomorphae</taxon>
        <taxon>Entelegynae</taxon>
        <taxon>Araneoidea</taxon>
        <taxon>Araneidae</taxon>
        <taxon>Caerostris</taxon>
    </lineage>
</organism>
<sequence>MDFSNFFLSTSKDWNKGGKFSEGNAKDVCTALPPLMEMHIKLTKENGQSCCCWHPTGPYPECISQEGSQVENLPAPIGILIIDTYCTLASMLDFGENPSSLAETPRLPKSIWFNFRPIKIAFPLCGWRNEKTSESIQCAGLSDKGELASLPEKWNVGGFSQ</sequence>
<protein>
    <submittedName>
        <fullName evidence="1">Uncharacterized protein</fullName>
    </submittedName>
</protein>
<proteinExistence type="predicted"/>
<keyword evidence="2" id="KW-1185">Reference proteome</keyword>